<proteinExistence type="predicted"/>
<evidence type="ECO:0000313" key="1">
    <source>
        <dbReference type="EMBL" id="MAG18416.1"/>
    </source>
</evidence>
<dbReference type="AlphaFoldDB" id="A0A2D6LQF9"/>
<reference evidence="2" key="1">
    <citation type="submission" date="2017-09" db="EMBL/GenBank/DDBJ databases">
        <title>The Reconstruction of 2,631 Draft Metagenome-Assembled Genomes from the Global Oceans.</title>
        <authorList>
            <person name="Tully B.J."/>
            <person name="Graham E.D."/>
            <person name="Heidelberg J.F."/>
        </authorList>
    </citation>
    <scope>NUCLEOTIDE SEQUENCE [LARGE SCALE GENOMIC DNA]</scope>
</reference>
<comment type="caution">
    <text evidence="1">The sequence shown here is derived from an EMBL/GenBank/DDBJ whole genome shotgun (WGS) entry which is preliminary data.</text>
</comment>
<evidence type="ECO:0000313" key="2">
    <source>
        <dbReference type="Proteomes" id="UP000226712"/>
    </source>
</evidence>
<accession>A0A2D6LQF9</accession>
<dbReference type="EMBL" id="NZBD01000016">
    <property type="protein sequence ID" value="MAG18416.1"/>
    <property type="molecule type" value="Genomic_DNA"/>
</dbReference>
<sequence>MVLRKISNAVNRLANWAGEKRRPAYEKKLTRATEIYEEAVVRGNTEKYSREEIEQATRIVEQARKKPQ</sequence>
<dbReference type="Proteomes" id="UP000226712">
    <property type="component" value="Unassembled WGS sequence"/>
</dbReference>
<organism evidence="1 2">
    <name type="scientific">Candidatus Iainarchaeum sp</name>
    <dbReference type="NCBI Taxonomy" id="3101447"/>
    <lineage>
        <taxon>Archaea</taxon>
        <taxon>Candidatus Iainarchaeota</taxon>
        <taxon>Candidatus Iainarchaeia</taxon>
        <taxon>Candidatus Iainarchaeales</taxon>
        <taxon>Candidatus Iainarchaeaceae</taxon>
        <taxon>Candidatus Iainarchaeum</taxon>
    </lineage>
</organism>
<protein>
    <submittedName>
        <fullName evidence="1">Uncharacterized protein</fullName>
    </submittedName>
</protein>
<gene>
    <name evidence="1" type="ORF">CL944_03000</name>
</gene>
<name>A0A2D6LQF9_9ARCH</name>